<evidence type="ECO:0000256" key="4">
    <source>
        <dbReference type="ARBA" id="ARBA00022989"/>
    </source>
</evidence>
<keyword evidence="2 6" id="KW-0813">Transport</keyword>
<name>A0A5B8ZEK1_CYTDA</name>
<dbReference type="STRING" id="1742359.GCA_001439625_02877"/>
<evidence type="ECO:0000256" key="1">
    <source>
        <dbReference type="ARBA" id="ARBA00004141"/>
    </source>
</evidence>
<dbReference type="OrthoDB" id="2376472at2"/>
<dbReference type="PROSITE" id="PS50928">
    <property type="entry name" value="ABC_TM1"/>
    <property type="match status" value="1"/>
</dbReference>
<dbReference type="EMBL" id="CP042593">
    <property type="protein sequence ID" value="QED49936.1"/>
    <property type="molecule type" value="Genomic_DNA"/>
</dbReference>
<evidence type="ECO:0000256" key="3">
    <source>
        <dbReference type="ARBA" id="ARBA00022692"/>
    </source>
</evidence>
<accession>A0A5B8ZEK1</accession>
<evidence type="ECO:0000259" key="7">
    <source>
        <dbReference type="PROSITE" id="PS50928"/>
    </source>
</evidence>
<feature type="transmembrane region" description="Helical" evidence="6">
    <location>
        <begin position="145"/>
        <end position="164"/>
    </location>
</feature>
<gene>
    <name evidence="8" type="ORF">FSZ17_23150</name>
</gene>
<feature type="transmembrane region" description="Helical" evidence="6">
    <location>
        <begin position="199"/>
        <end position="228"/>
    </location>
</feature>
<feature type="domain" description="ABC transmembrane type-1" evidence="7">
    <location>
        <begin position="77"/>
        <end position="285"/>
    </location>
</feature>
<feature type="transmembrane region" description="Helical" evidence="6">
    <location>
        <begin position="5"/>
        <end position="24"/>
    </location>
</feature>
<keyword evidence="4 6" id="KW-1133">Transmembrane helix</keyword>
<evidence type="ECO:0000256" key="2">
    <source>
        <dbReference type="ARBA" id="ARBA00022448"/>
    </source>
</evidence>
<evidence type="ECO:0000256" key="6">
    <source>
        <dbReference type="RuleBase" id="RU363032"/>
    </source>
</evidence>
<dbReference type="KEGG" id="bda:FSZ17_23150"/>
<sequence>MVRNYYLIIGILLAGILAFFTFIGPSLPFVDSELKGERVVFPEPGIIKTAPFPPSEKFPLGSDRDGRDLLSLLVMGAKDTFILIFLVVILRYIVAIPLGMFGMKNKGFFSWIIKWWNQLFSSLPVIFTTALILTLPFLMFHELRFYWSIVIIALVEVGRVGLIIQQQAYSVSQQPFIEAGITIGVKPIKMMTSHYFPNLFPSIIVNFFIDAGRVAILIGQLAMINVFITQELVQLSYGYSEIFNTSGDWATIIREARRDVIRAFWIPFFPMLAIVIATLTFNILGEGMRQHFNRHLQ</sequence>
<organism evidence="8 9">
    <name type="scientific">Cytobacillus dafuensis</name>
    <name type="common">Bacillus dafuensis</name>
    <dbReference type="NCBI Taxonomy" id="1742359"/>
    <lineage>
        <taxon>Bacteria</taxon>
        <taxon>Bacillati</taxon>
        <taxon>Bacillota</taxon>
        <taxon>Bacilli</taxon>
        <taxon>Bacillales</taxon>
        <taxon>Bacillaceae</taxon>
        <taxon>Cytobacillus</taxon>
    </lineage>
</organism>
<dbReference type="InterPro" id="IPR000515">
    <property type="entry name" value="MetI-like"/>
</dbReference>
<dbReference type="GO" id="GO:0005886">
    <property type="term" value="C:plasma membrane"/>
    <property type="evidence" value="ECO:0007669"/>
    <property type="project" value="UniProtKB-SubCell"/>
</dbReference>
<dbReference type="InterPro" id="IPR035906">
    <property type="entry name" value="MetI-like_sf"/>
</dbReference>
<feature type="transmembrane region" description="Helical" evidence="6">
    <location>
        <begin position="115"/>
        <end position="139"/>
    </location>
</feature>
<feature type="transmembrane region" description="Helical" evidence="6">
    <location>
        <begin position="264"/>
        <end position="284"/>
    </location>
</feature>
<dbReference type="SUPFAM" id="SSF161098">
    <property type="entry name" value="MetI-like"/>
    <property type="match status" value="1"/>
</dbReference>
<evidence type="ECO:0000313" key="9">
    <source>
        <dbReference type="Proteomes" id="UP000321555"/>
    </source>
</evidence>
<dbReference type="GO" id="GO:0055085">
    <property type="term" value="P:transmembrane transport"/>
    <property type="evidence" value="ECO:0007669"/>
    <property type="project" value="InterPro"/>
</dbReference>
<reference evidence="9" key="1">
    <citation type="submission" date="2019-08" db="EMBL/GenBank/DDBJ databases">
        <authorList>
            <person name="Zheng X."/>
        </authorList>
    </citation>
    <scope>NUCLEOTIDE SEQUENCE [LARGE SCALE GENOMIC DNA]</scope>
    <source>
        <strain evidence="9">FJAT-25496</strain>
    </source>
</reference>
<dbReference type="Pfam" id="PF00528">
    <property type="entry name" value="BPD_transp_1"/>
    <property type="match status" value="1"/>
</dbReference>
<evidence type="ECO:0000313" key="8">
    <source>
        <dbReference type="EMBL" id="QED49936.1"/>
    </source>
</evidence>
<protein>
    <submittedName>
        <fullName evidence="8">ABC transporter permease subunit</fullName>
    </submittedName>
</protein>
<dbReference type="Proteomes" id="UP000321555">
    <property type="component" value="Chromosome"/>
</dbReference>
<dbReference type="PANTHER" id="PTHR43839:SF3">
    <property type="entry name" value="OLIGOPEPTIDE ABC TRANSPORTER, PERMEASE PROTEIN"/>
    <property type="match status" value="1"/>
</dbReference>
<keyword evidence="9" id="KW-1185">Reference proteome</keyword>
<comment type="subcellular location">
    <subcellularLocation>
        <location evidence="6">Cell membrane</location>
        <topology evidence="6">Multi-pass membrane protein</topology>
    </subcellularLocation>
    <subcellularLocation>
        <location evidence="1">Membrane</location>
        <topology evidence="1">Multi-pass membrane protein</topology>
    </subcellularLocation>
</comment>
<dbReference type="PANTHER" id="PTHR43839">
    <property type="entry name" value="OPPC IN A BINDING PROTEIN-DEPENDENT TRANSPORT SYSTEM"/>
    <property type="match status" value="1"/>
</dbReference>
<evidence type="ECO:0000256" key="5">
    <source>
        <dbReference type="ARBA" id="ARBA00023136"/>
    </source>
</evidence>
<comment type="similarity">
    <text evidence="6">Belongs to the binding-protein-dependent transport system permease family.</text>
</comment>
<dbReference type="CDD" id="cd06261">
    <property type="entry name" value="TM_PBP2"/>
    <property type="match status" value="1"/>
</dbReference>
<keyword evidence="5 6" id="KW-0472">Membrane</keyword>
<proteinExistence type="inferred from homology"/>
<feature type="transmembrane region" description="Helical" evidence="6">
    <location>
        <begin position="81"/>
        <end position="103"/>
    </location>
</feature>
<keyword evidence="3 6" id="KW-0812">Transmembrane</keyword>
<dbReference type="Gene3D" id="1.10.3720.10">
    <property type="entry name" value="MetI-like"/>
    <property type="match status" value="1"/>
</dbReference>
<dbReference type="AlphaFoldDB" id="A0A5B8ZEK1"/>